<keyword evidence="2" id="KW-0378">Hydrolase</keyword>
<evidence type="ECO:0000259" key="1">
    <source>
        <dbReference type="Pfam" id="PF12146"/>
    </source>
</evidence>
<dbReference type="EMBL" id="BDSA01000001">
    <property type="protein sequence ID" value="GBE59912.1"/>
    <property type="molecule type" value="Genomic_DNA"/>
</dbReference>
<dbReference type="GeneID" id="39873682"/>
<dbReference type="AlphaFoldDB" id="A0A2H6KA87"/>
<dbReference type="InterPro" id="IPR029058">
    <property type="entry name" value="AB_hydrolase_fold"/>
</dbReference>
<dbReference type="SUPFAM" id="SSF53474">
    <property type="entry name" value="alpha/beta-Hydrolases"/>
    <property type="match status" value="1"/>
</dbReference>
<protein>
    <submittedName>
        <fullName evidence="2">Abhydrolase domain-containing protein</fullName>
    </submittedName>
</protein>
<dbReference type="PANTHER" id="PTHR12277">
    <property type="entry name" value="ALPHA/BETA HYDROLASE DOMAIN-CONTAINING PROTEIN"/>
    <property type="match status" value="1"/>
</dbReference>
<evidence type="ECO:0000313" key="3">
    <source>
        <dbReference type="Proteomes" id="UP000236319"/>
    </source>
</evidence>
<accession>A0A2H6KA87</accession>
<feature type="domain" description="Serine aminopeptidase S33" evidence="1">
    <location>
        <begin position="46"/>
        <end position="152"/>
    </location>
</feature>
<dbReference type="Proteomes" id="UP000236319">
    <property type="component" value="Unassembled WGS sequence"/>
</dbReference>
<comment type="caution">
    <text evidence="2">The sequence shown here is derived from an EMBL/GenBank/DDBJ whole genome shotgun (WGS) entry which is preliminary data.</text>
</comment>
<proteinExistence type="predicted"/>
<dbReference type="PANTHER" id="PTHR12277:SF81">
    <property type="entry name" value="PROTEIN ABHD13"/>
    <property type="match status" value="1"/>
</dbReference>
<keyword evidence="3" id="KW-1185">Reference proteome</keyword>
<dbReference type="Pfam" id="PF12146">
    <property type="entry name" value="Hydrolase_4"/>
    <property type="match status" value="1"/>
</dbReference>
<dbReference type="InterPro" id="IPR022742">
    <property type="entry name" value="Hydrolase_4"/>
</dbReference>
<dbReference type="Gene3D" id="3.40.50.1820">
    <property type="entry name" value="alpha/beta hydrolase"/>
    <property type="match status" value="1"/>
</dbReference>
<organism evidence="2 3">
    <name type="scientific">Babesia ovata</name>
    <dbReference type="NCBI Taxonomy" id="189622"/>
    <lineage>
        <taxon>Eukaryota</taxon>
        <taxon>Sar</taxon>
        <taxon>Alveolata</taxon>
        <taxon>Apicomplexa</taxon>
        <taxon>Aconoidasida</taxon>
        <taxon>Piroplasmida</taxon>
        <taxon>Babesiidae</taxon>
        <taxon>Babesia</taxon>
    </lineage>
</organism>
<name>A0A2H6KA87_9APIC</name>
<dbReference type="RefSeq" id="XP_028866155.1">
    <property type="nucleotide sequence ID" value="XM_029010322.1"/>
</dbReference>
<dbReference type="GO" id="GO:0016787">
    <property type="term" value="F:hydrolase activity"/>
    <property type="evidence" value="ECO:0007669"/>
    <property type="project" value="UniProtKB-KW"/>
</dbReference>
<gene>
    <name evidence="2" type="ORF">BOVATA_014050</name>
</gene>
<evidence type="ECO:0000313" key="2">
    <source>
        <dbReference type="EMBL" id="GBE59912.1"/>
    </source>
</evidence>
<dbReference type="VEuPathDB" id="PiroplasmaDB:BOVATA_014050"/>
<sequence>MGNSLNSMVFHPPKPTYSREDPHLHMLPTKCGHSIAAFYVRHRRSRFTILYSHGNAEDIGNVFHALMDRVANWDADLFIYDYSGYGVSEGKPSERNLYMDVEAAYDYLTQVLGVNPHSIVAYGRSIGSGPAVHIALHRPVLALILQSPVASVYRVRFHRLPFSIPGDIFRNIDKVQNLKVPTLILHGTEDETVPLAASQQMALKISEVYCRWIKGASHNDMDGKYVMYVEQALHEFFARITQQHPDALIKRGVWISREKHSTIYRNAAQAITT</sequence>
<dbReference type="OrthoDB" id="446723at2759"/>
<reference evidence="2 3" key="1">
    <citation type="journal article" date="2017" name="BMC Genomics">
        <title>Whole-genome assembly of Babesia ovata and comparative genomics between closely related pathogens.</title>
        <authorList>
            <person name="Yamagishi J."/>
            <person name="Asada M."/>
            <person name="Hakimi H."/>
            <person name="Tanaka T.Q."/>
            <person name="Sugimoto C."/>
            <person name="Kawazu S."/>
        </authorList>
    </citation>
    <scope>NUCLEOTIDE SEQUENCE [LARGE SCALE GENOMIC DNA]</scope>
    <source>
        <strain evidence="2 3">Miyake</strain>
    </source>
</reference>